<proteinExistence type="predicted"/>
<evidence type="ECO:0000313" key="7">
    <source>
        <dbReference type="Proteomes" id="UP000657918"/>
    </source>
</evidence>
<dbReference type="InterPro" id="IPR001611">
    <property type="entry name" value="Leu-rich_rpt"/>
</dbReference>
<organism evidence="6 7">
    <name type="scientific">Salix dunnii</name>
    <dbReference type="NCBI Taxonomy" id="1413687"/>
    <lineage>
        <taxon>Eukaryota</taxon>
        <taxon>Viridiplantae</taxon>
        <taxon>Streptophyta</taxon>
        <taxon>Embryophyta</taxon>
        <taxon>Tracheophyta</taxon>
        <taxon>Spermatophyta</taxon>
        <taxon>Magnoliopsida</taxon>
        <taxon>eudicotyledons</taxon>
        <taxon>Gunneridae</taxon>
        <taxon>Pentapetalae</taxon>
        <taxon>rosids</taxon>
        <taxon>fabids</taxon>
        <taxon>Malpighiales</taxon>
        <taxon>Salicaceae</taxon>
        <taxon>Saliceae</taxon>
        <taxon>Salix</taxon>
    </lineage>
</organism>
<evidence type="ECO:0008006" key="8">
    <source>
        <dbReference type="Google" id="ProtNLM"/>
    </source>
</evidence>
<keyword evidence="5" id="KW-0677">Repeat</keyword>
<name>A0A835JSW8_9ROSI</name>
<evidence type="ECO:0000256" key="1">
    <source>
        <dbReference type="ARBA" id="ARBA00004613"/>
    </source>
</evidence>
<dbReference type="PANTHER" id="PTHR32093">
    <property type="entry name" value="LEUCINE-RICH REPEAT EXTENSIN-LIKE PROTEIN 3-RELATED"/>
    <property type="match status" value="1"/>
</dbReference>
<dbReference type="GO" id="GO:0005576">
    <property type="term" value="C:extracellular region"/>
    <property type="evidence" value="ECO:0007669"/>
    <property type="project" value="UniProtKB-SubCell"/>
</dbReference>
<protein>
    <recommendedName>
        <fullName evidence="8">Leucine-rich repeat family protein</fullName>
    </recommendedName>
</protein>
<dbReference type="InterPro" id="IPR051582">
    <property type="entry name" value="LRR_extensin-like_regulator"/>
</dbReference>
<keyword evidence="3" id="KW-0433">Leucine-rich repeat</keyword>
<gene>
    <name evidence="6" type="ORF">SADUNF_Sadunf09G0079700</name>
</gene>
<dbReference type="EMBL" id="JADGMS010000009">
    <property type="protein sequence ID" value="KAF9675883.1"/>
    <property type="molecule type" value="Genomic_DNA"/>
</dbReference>
<dbReference type="Proteomes" id="UP000657918">
    <property type="component" value="Unassembled WGS sequence"/>
</dbReference>
<dbReference type="Pfam" id="PF00560">
    <property type="entry name" value="LRR_1"/>
    <property type="match status" value="1"/>
</dbReference>
<evidence type="ECO:0000256" key="2">
    <source>
        <dbReference type="ARBA" id="ARBA00022525"/>
    </source>
</evidence>
<evidence type="ECO:0000256" key="5">
    <source>
        <dbReference type="ARBA" id="ARBA00022737"/>
    </source>
</evidence>
<evidence type="ECO:0000256" key="4">
    <source>
        <dbReference type="ARBA" id="ARBA00022729"/>
    </source>
</evidence>
<evidence type="ECO:0000256" key="3">
    <source>
        <dbReference type="ARBA" id="ARBA00022614"/>
    </source>
</evidence>
<accession>A0A835JSW8</accession>
<dbReference type="AlphaFoldDB" id="A0A835JSW8"/>
<dbReference type="SUPFAM" id="SSF52058">
    <property type="entry name" value="L domain-like"/>
    <property type="match status" value="1"/>
</dbReference>
<dbReference type="OrthoDB" id="676979at2759"/>
<keyword evidence="4" id="KW-0732">Signal</keyword>
<dbReference type="InterPro" id="IPR032675">
    <property type="entry name" value="LRR_dom_sf"/>
</dbReference>
<dbReference type="PANTHER" id="PTHR32093:SF131">
    <property type="entry name" value="LEUCINE-RICH REPEAT-CONTAINING N-TERMINAL PLANT-TYPE DOMAIN-CONTAINING PROTEIN"/>
    <property type="match status" value="1"/>
</dbReference>
<reference evidence="6 7" key="1">
    <citation type="submission" date="2020-10" db="EMBL/GenBank/DDBJ databases">
        <title>Plant Genome Project.</title>
        <authorList>
            <person name="Zhang R.-G."/>
        </authorList>
    </citation>
    <scope>NUCLEOTIDE SEQUENCE [LARGE SCALE GENOMIC DNA]</scope>
    <source>
        <strain evidence="6">FAFU-HL-1</strain>
        <tissue evidence="6">Leaf</tissue>
    </source>
</reference>
<dbReference type="Gene3D" id="3.80.10.10">
    <property type="entry name" value="Ribonuclease Inhibitor"/>
    <property type="match status" value="1"/>
</dbReference>
<keyword evidence="7" id="KW-1185">Reference proteome</keyword>
<comment type="caution">
    <text evidence="6">The sequence shown here is derived from an EMBL/GenBank/DDBJ whole genome shotgun (WGS) entry which is preliminary data.</text>
</comment>
<comment type="subcellular location">
    <subcellularLocation>
        <location evidence="1">Secreted</location>
    </subcellularLocation>
</comment>
<sequence>MQPMVTLGFNHFKSNETHSSEIVEKSGFVGIGVDPLGIAKKWEGSDVCNYPGFKCATLPDQKVTALAAADFNGYGFSGPDLQLTDFLDKLFDLCIYHANSNNFRGPVPLDISTSRIRYLSELDISNNNHSGGFPRSVLQATNFTFLDIRFNSFSGPVPAEVFNLHLDVLFSLFK</sequence>
<evidence type="ECO:0000313" key="6">
    <source>
        <dbReference type="EMBL" id="KAF9675883.1"/>
    </source>
</evidence>
<keyword evidence="2" id="KW-0964">Secreted</keyword>